<dbReference type="GO" id="GO:0003677">
    <property type="term" value="F:DNA binding"/>
    <property type="evidence" value="ECO:0007669"/>
    <property type="project" value="InterPro"/>
</dbReference>
<keyword evidence="3" id="KW-1185">Reference proteome</keyword>
<dbReference type="PANTHER" id="PTHR21445:SF0">
    <property type="entry name" value="APURINIC-APYRIMIDINIC ENDONUCLEASE"/>
    <property type="match status" value="1"/>
</dbReference>
<dbReference type="PANTHER" id="PTHR21445">
    <property type="entry name" value="ENDONUCLEASE IV ENDODEOXYRIBONUCLEASE IV"/>
    <property type="match status" value="1"/>
</dbReference>
<evidence type="ECO:0000256" key="1">
    <source>
        <dbReference type="SAM" id="MobiDB-lite"/>
    </source>
</evidence>
<proteinExistence type="predicted"/>
<name>A0A7C8MEE3_9PLEO</name>
<dbReference type="Gene3D" id="3.20.20.150">
    <property type="entry name" value="Divalent-metal-dependent TIM barrel enzymes"/>
    <property type="match status" value="1"/>
</dbReference>
<dbReference type="GO" id="GO:0003906">
    <property type="term" value="F:DNA-(apurinic or apyrimidinic site) endonuclease activity"/>
    <property type="evidence" value="ECO:0007669"/>
    <property type="project" value="TreeGrafter"/>
</dbReference>
<dbReference type="GO" id="GO:0005634">
    <property type="term" value="C:nucleus"/>
    <property type="evidence" value="ECO:0007669"/>
    <property type="project" value="TreeGrafter"/>
</dbReference>
<protein>
    <submittedName>
        <fullName evidence="2">Uncharacterized protein</fullName>
    </submittedName>
</protein>
<dbReference type="GO" id="GO:0005739">
    <property type="term" value="C:mitochondrion"/>
    <property type="evidence" value="ECO:0007669"/>
    <property type="project" value="TreeGrafter"/>
</dbReference>
<dbReference type="GO" id="GO:0008270">
    <property type="term" value="F:zinc ion binding"/>
    <property type="evidence" value="ECO:0007669"/>
    <property type="project" value="InterPro"/>
</dbReference>
<dbReference type="EMBL" id="JAADJZ010000003">
    <property type="protein sequence ID" value="KAF2876196.1"/>
    <property type="molecule type" value="Genomic_DNA"/>
</dbReference>
<dbReference type="AlphaFoldDB" id="A0A7C8MEE3"/>
<dbReference type="SUPFAM" id="SSF51658">
    <property type="entry name" value="Xylose isomerase-like"/>
    <property type="match status" value="1"/>
</dbReference>
<dbReference type="GO" id="GO:0008081">
    <property type="term" value="F:phosphoric diester hydrolase activity"/>
    <property type="evidence" value="ECO:0007669"/>
    <property type="project" value="TreeGrafter"/>
</dbReference>
<dbReference type="InterPro" id="IPR001719">
    <property type="entry name" value="AP_endonuc_2"/>
</dbReference>
<dbReference type="OrthoDB" id="7663182at2759"/>
<dbReference type="Proteomes" id="UP000481861">
    <property type="component" value="Unassembled WGS sequence"/>
</dbReference>
<dbReference type="InterPro" id="IPR036237">
    <property type="entry name" value="Xyl_isomerase-like_sf"/>
</dbReference>
<organism evidence="2 3">
    <name type="scientific">Massariosphaeria phaeospora</name>
    <dbReference type="NCBI Taxonomy" id="100035"/>
    <lineage>
        <taxon>Eukaryota</taxon>
        <taxon>Fungi</taxon>
        <taxon>Dikarya</taxon>
        <taxon>Ascomycota</taxon>
        <taxon>Pezizomycotina</taxon>
        <taxon>Dothideomycetes</taxon>
        <taxon>Pleosporomycetidae</taxon>
        <taxon>Pleosporales</taxon>
        <taxon>Pleosporales incertae sedis</taxon>
        <taxon>Massariosphaeria</taxon>
    </lineage>
</organism>
<accession>A0A7C8MEE3</accession>
<dbReference type="GO" id="GO:0006284">
    <property type="term" value="P:base-excision repair"/>
    <property type="evidence" value="ECO:0007669"/>
    <property type="project" value="TreeGrafter"/>
</dbReference>
<sequence length="176" mass="19189">MIHLDRLRQLGAQGYRMMRDNGRVWNRTLGGVYPSFRLRRVGAGLDTCHIFAAGYDLRTPDAYAATMKEFDDVIGLSYLKAIYIDDSKAPFRSQSQCGSSPPARGNVESKPAWHVKASSITALCATSFLQGLALATSRPKKRLRPLPSAPTHALTSAPTDRLPGIGSTSLLPWQGS</sequence>
<evidence type="ECO:0000313" key="3">
    <source>
        <dbReference type="Proteomes" id="UP000481861"/>
    </source>
</evidence>
<feature type="compositionally biased region" description="Polar residues" evidence="1">
    <location>
        <begin position="166"/>
        <end position="176"/>
    </location>
</feature>
<feature type="region of interest" description="Disordered" evidence="1">
    <location>
        <begin position="140"/>
        <end position="176"/>
    </location>
</feature>
<evidence type="ECO:0000313" key="2">
    <source>
        <dbReference type="EMBL" id="KAF2876196.1"/>
    </source>
</evidence>
<gene>
    <name evidence="2" type="ORF">BDV95DRAFT_560227</name>
</gene>
<reference evidence="2 3" key="1">
    <citation type="submission" date="2020-01" db="EMBL/GenBank/DDBJ databases">
        <authorList>
            <consortium name="DOE Joint Genome Institute"/>
            <person name="Haridas S."/>
            <person name="Albert R."/>
            <person name="Binder M."/>
            <person name="Bloem J."/>
            <person name="Labutti K."/>
            <person name="Salamov A."/>
            <person name="Andreopoulos B."/>
            <person name="Baker S.E."/>
            <person name="Barry K."/>
            <person name="Bills G."/>
            <person name="Bluhm B.H."/>
            <person name="Cannon C."/>
            <person name="Castanera R."/>
            <person name="Culley D.E."/>
            <person name="Daum C."/>
            <person name="Ezra D."/>
            <person name="Gonzalez J.B."/>
            <person name="Henrissat B."/>
            <person name="Kuo A."/>
            <person name="Liang C."/>
            <person name="Lipzen A."/>
            <person name="Lutzoni F."/>
            <person name="Magnuson J."/>
            <person name="Mondo S."/>
            <person name="Nolan M."/>
            <person name="Ohm R."/>
            <person name="Pangilinan J."/>
            <person name="Park H.-J.H."/>
            <person name="Ramirez L."/>
            <person name="Alfaro M."/>
            <person name="Sun H."/>
            <person name="Tritt A."/>
            <person name="Yoshinaga Y."/>
            <person name="Zwiers L.-H.L."/>
            <person name="Turgeon B.G."/>
            <person name="Goodwin S.B."/>
            <person name="Spatafora J.W."/>
            <person name="Crous P.W."/>
            <person name="Grigoriev I.V."/>
        </authorList>
    </citation>
    <scope>NUCLEOTIDE SEQUENCE [LARGE SCALE GENOMIC DNA]</scope>
    <source>
        <strain evidence="2 3">CBS 611.86</strain>
    </source>
</reference>
<comment type="caution">
    <text evidence="2">The sequence shown here is derived from an EMBL/GenBank/DDBJ whole genome shotgun (WGS) entry which is preliminary data.</text>
</comment>